<feature type="region of interest" description="Disordered" evidence="1">
    <location>
        <begin position="681"/>
        <end position="712"/>
    </location>
</feature>
<comment type="caution">
    <text evidence="2">The sequence shown here is derived from an EMBL/GenBank/DDBJ whole genome shotgun (WGS) entry which is preliminary data.</text>
</comment>
<name>A0A100I4M3_ASPNG</name>
<dbReference type="VEuPathDB" id="FungiDB:M747DRAFT_281367"/>
<dbReference type="VEuPathDB" id="FungiDB:ATCC64974_21190"/>
<dbReference type="PANTHER" id="PTHR40619">
    <property type="entry name" value="FUNGAL STAND N-TERMINAL GOODBYE DOMAIN-CONTAINING PROTEIN"/>
    <property type="match status" value="1"/>
</dbReference>
<dbReference type="VEuPathDB" id="FungiDB:M747DRAFT_301344"/>
<accession>A0A100I4M3</accession>
<proteinExistence type="predicted"/>
<evidence type="ECO:0000256" key="1">
    <source>
        <dbReference type="SAM" id="MobiDB-lite"/>
    </source>
</evidence>
<dbReference type="VEuPathDB" id="FungiDB:An02g04790"/>
<dbReference type="EMBL" id="BCMY01000001">
    <property type="protein sequence ID" value="GAQ34636.1"/>
    <property type="molecule type" value="Genomic_DNA"/>
</dbReference>
<dbReference type="AlphaFoldDB" id="A0A100I4M3"/>
<evidence type="ECO:0000313" key="3">
    <source>
        <dbReference type="Proteomes" id="UP000068243"/>
    </source>
</evidence>
<dbReference type="VEuPathDB" id="FungiDB:An01g02260"/>
<sequence length="712" mass="81176">MDLNWESPGRREVATTATFIDSEAHKIHDGFGGSSKLDLERGEYVQFRPYLQLERALKIYIGTVLGIRVQGDSWDGLCEKINHTEDRYTNRKEGFWHSIWYKMGDYSSMLDGWVALIPDAYGLAVVKTGLAVVFKLAEHSAEKRKKIFDTFAELRDALMRADPTRTSFRANKEVASCAEHLYQTVVDSIENMILLTSQEKSTWRRRIPKFKHKTPAPDPDTILQNVADRTKEFERAVGMARDQAIEGTAVVSQDTNIRTTMIQWDVSATKSNTEILRSDIEKSGVRLESVGGEVGEVHGLVSQISSGMEHMTMETTCLKKGIDENTTSMKRESENNERRYQELCNLIIGQDEAKSKIAKRESALEEGSRNLKNQLMTLLLEGKQKDDEIAMLKERLNHNRKRGAVVSLDRFCEILAQPSSTEDEPVDIERLFQHPNEDFRRALVHKSRFNAATQGQVQSLLRHERLHRWVTNHHPDLILVDANISSSGLSKVSAISVFCATLVSSMIEVHPDEVVVQFFCGLHTAPLDPWHGPNGLVRSIAMQLLMKLFKMNILDLNFINNRDYLRDLEEHDLDALCDTLYSLVSLFPADTRVYCIIDSISWFDKDKTFAELATVMEWLKCMVEDRSLIPIFKIMLTNPMKSNRRMKELPVFKENPSRLVTLSSRNLIPMGISNRAIERQLSRSPSPSPLIPKKGVSRTARQENNDDDYGDW</sequence>
<dbReference type="Proteomes" id="UP000068243">
    <property type="component" value="Unassembled WGS sequence"/>
</dbReference>
<dbReference type="VEuPathDB" id="FungiDB:ASPNIDRAFT2_36329"/>
<dbReference type="OrthoDB" id="5419927at2759"/>
<protein>
    <submittedName>
        <fullName evidence="2">Uncharacterized protein</fullName>
    </submittedName>
</protein>
<evidence type="ECO:0000313" key="2">
    <source>
        <dbReference type="EMBL" id="GAQ34636.1"/>
    </source>
</evidence>
<dbReference type="VEuPathDB" id="FungiDB:ATCC64974_58630"/>
<dbReference type="OMA" id="PWINLIP"/>
<dbReference type="PANTHER" id="PTHR40619:SF3">
    <property type="entry name" value="FUNGAL STAND N-TERMINAL GOODBYE DOMAIN-CONTAINING PROTEIN"/>
    <property type="match status" value="1"/>
</dbReference>
<gene>
    <name evidence="2" type="ORF">ABL_00804</name>
</gene>
<dbReference type="VEuPathDB" id="FungiDB:ASPNIDRAFT2_1135480"/>
<organism evidence="2 3">
    <name type="scientific">Aspergillus niger</name>
    <dbReference type="NCBI Taxonomy" id="5061"/>
    <lineage>
        <taxon>Eukaryota</taxon>
        <taxon>Fungi</taxon>
        <taxon>Dikarya</taxon>
        <taxon>Ascomycota</taxon>
        <taxon>Pezizomycotina</taxon>
        <taxon>Eurotiomycetes</taxon>
        <taxon>Eurotiomycetidae</taxon>
        <taxon>Eurotiales</taxon>
        <taxon>Aspergillaceae</taxon>
        <taxon>Aspergillus</taxon>
        <taxon>Aspergillus subgen. Circumdati</taxon>
    </lineage>
</organism>
<reference evidence="3" key="1">
    <citation type="journal article" date="2016" name="Genome Announc.">
        <title>Draft genome sequence of Aspergillus niger strain An76.</title>
        <authorList>
            <person name="Gong W."/>
            <person name="Cheng Z."/>
            <person name="Zhang H."/>
            <person name="Liu L."/>
            <person name="Gao P."/>
            <person name="Wang L."/>
        </authorList>
    </citation>
    <scope>NUCLEOTIDE SEQUENCE [LARGE SCALE GENOMIC DNA]</scope>
    <source>
        <strain evidence="3">An76</strain>
    </source>
</reference>